<dbReference type="AlphaFoldDB" id="A0A1T4KS56"/>
<dbReference type="RefSeq" id="WP_078711098.1">
    <property type="nucleotide sequence ID" value="NZ_FUWY01000001.1"/>
</dbReference>
<dbReference type="PANTHER" id="PTHR34385:SF1">
    <property type="entry name" value="PEPTIDOGLYCAN L-ALANYL-D-GLUTAMATE ENDOPEPTIDASE CWLK"/>
    <property type="match status" value="1"/>
</dbReference>
<reference evidence="4" key="1">
    <citation type="submission" date="2017-02" db="EMBL/GenBank/DDBJ databases">
        <authorList>
            <person name="Varghese N."/>
            <person name="Submissions S."/>
        </authorList>
    </citation>
    <scope>NUCLEOTIDE SEQUENCE [LARGE SCALE GENOMIC DNA]</scope>
    <source>
        <strain evidence="4">ATCC 25662</strain>
    </source>
</reference>
<keyword evidence="3" id="KW-0121">Carboxypeptidase</keyword>
<dbReference type="Proteomes" id="UP000243297">
    <property type="component" value="Unassembled WGS sequence"/>
</dbReference>
<evidence type="ECO:0000313" key="3">
    <source>
        <dbReference type="EMBL" id="SJZ45265.1"/>
    </source>
</evidence>
<name>A0A1T4KS56_9FIRM</name>
<dbReference type="Gene3D" id="3.30.1380.10">
    <property type="match status" value="1"/>
</dbReference>
<dbReference type="Pfam" id="PF02557">
    <property type="entry name" value="VanY"/>
    <property type="match status" value="1"/>
</dbReference>
<feature type="compositionally biased region" description="Low complexity" evidence="1">
    <location>
        <begin position="25"/>
        <end position="39"/>
    </location>
</feature>
<keyword evidence="3" id="KW-0645">Protease</keyword>
<dbReference type="SUPFAM" id="SSF55166">
    <property type="entry name" value="Hedgehog/DD-peptidase"/>
    <property type="match status" value="1"/>
</dbReference>
<dbReference type="PANTHER" id="PTHR34385">
    <property type="entry name" value="D-ALANYL-D-ALANINE CARBOXYPEPTIDASE"/>
    <property type="match status" value="1"/>
</dbReference>
<dbReference type="InterPro" id="IPR003709">
    <property type="entry name" value="VanY-like_core_dom"/>
</dbReference>
<dbReference type="InterPro" id="IPR058193">
    <property type="entry name" value="VanY/YodJ_core_dom"/>
</dbReference>
<dbReference type="InterPro" id="IPR052179">
    <property type="entry name" value="DD-CPase-like"/>
</dbReference>
<protein>
    <submittedName>
        <fullName evidence="3">D-alanyl-D-alanine carboxypeptidase</fullName>
    </submittedName>
</protein>
<dbReference type="STRING" id="118967.SAMN02745191_0677"/>
<keyword evidence="4" id="KW-1185">Reference proteome</keyword>
<dbReference type="EMBL" id="FUWY01000001">
    <property type="protein sequence ID" value="SJZ45265.1"/>
    <property type="molecule type" value="Genomic_DNA"/>
</dbReference>
<accession>A0A1T4KS56</accession>
<dbReference type="CDD" id="cd14852">
    <property type="entry name" value="LD-carboxypeptidase"/>
    <property type="match status" value="1"/>
</dbReference>
<dbReference type="OrthoDB" id="9792074at2"/>
<proteinExistence type="predicted"/>
<dbReference type="PROSITE" id="PS51257">
    <property type="entry name" value="PROKAR_LIPOPROTEIN"/>
    <property type="match status" value="1"/>
</dbReference>
<organism evidence="3 4">
    <name type="scientific">Anaerorhabdus furcosa</name>
    <dbReference type="NCBI Taxonomy" id="118967"/>
    <lineage>
        <taxon>Bacteria</taxon>
        <taxon>Bacillati</taxon>
        <taxon>Bacillota</taxon>
        <taxon>Erysipelotrichia</taxon>
        <taxon>Erysipelotrichales</taxon>
        <taxon>Erysipelotrichaceae</taxon>
        <taxon>Anaerorhabdus</taxon>
    </lineage>
</organism>
<evidence type="ECO:0000259" key="2">
    <source>
        <dbReference type="Pfam" id="PF02557"/>
    </source>
</evidence>
<dbReference type="GO" id="GO:0006508">
    <property type="term" value="P:proteolysis"/>
    <property type="evidence" value="ECO:0007669"/>
    <property type="project" value="InterPro"/>
</dbReference>
<feature type="domain" description="D-alanyl-D-alanine carboxypeptidase-like core" evidence="2">
    <location>
        <begin position="84"/>
        <end position="211"/>
    </location>
</feature>
<gene>
    <name evidence="3" type="ORF">SAMN02745191_0677</name>
</gene>
<keyword evidence="3" id="KW-0378">Hydrolase</keyword>
<sequence>MKKLIALLLVGLVLVGCSDKKKPESTTTPIPTPISTVEPTPIPLDHDTYDSLYVIINKNHPLPEDFEPSDLVVPNVLATKDGLQIRQEAATALEDMFNAAKEEGITLRLGSGYRSYSTQNRLFNNYVAKDGEEAANRYSARPGQSEHQTGWAVDISDGSMNNWLKNSFKNTPEGIWLAENSYKYGFVLRYTEEKEEVTGYIYEPWHFRYIGLEEAQKITESGLTLEEFYNYMN</sequence>
<feature type="region of interest" description="Disordered" evidence="1">
    <location>
        <begin position="21"/>
        <end position="41"/>
    </location>
</feature>
<dbReference type="GO" id="GO:0004180">
    <property type="term" value="F:carboxypeptidase activity"/>
    <property type="evidence" value="ECO:0007669"/>
    <property type="project" value="UniProtKB-KW"/>
</dbReference>
<evidence type="ECO:0000256" key="1">
    <source>
        <dbReference type="SAM" id="MobiDB-lite"/>
    </source>
</evidence>
<dbReference type="InterPro" id="IPR009045">
    <property type="entry name" value="Zn_M74/Hedgehog-like"/>
</dbReference>
<evidence type="ECO:0000313" key="4">
    <source>
        <dbReference type="Proteomes" id="UP000243297"/>
    </source>
</evidence>